<feature type="transmembrane region" description="Helical" evidence="4">
    <location>
        <begin position="200"/>
        <end position="217"/>
    </location>
</feature>
<accession>A0A495Y328</accession>
<feature type="region of interest" description="Disordered" evidence="3">
    <location>
        <begin position="1"/>
        <end position="36"/>
    </location>
</feature>
<evidence type="ECO:0000256" key="3">
    <source>
        <dbReference type="SAM" id="MobiDB-lite"/>
    </source>
</evidence>
<evidence type="ECO:0000256" key="1">
    <source>
        <dbReference type="ARBA" id="ARBA00010692"/>
    </source>
</evidence>
<feature type="transmembrane region" description="Helical" evidence="4">
    <location>
        <begin position="43"/>
        <end position="63"/>
    </location>
</feature>
<dbReference type="Proteomes" id="UP000278440">
    <property type="component" value="Unassembled WGS sequence"/>
</dbReference>
<keyword evidence="2 4" id="KW-0472">Membrane</keyword>
<protein>
    <recommendedName>
        <fullName evidence="2">Biotin transporter</fullName>
    </recommendedName>
</protein>
<keyword evidence="2" id="KW-0813">Transport</keyword>
<evidence type="ECO:0000313" key="6">
    <source>
        <dbReference type="Proteomes" id="UP000278440"/>
    </source>
</evidence>
<dbReference type="PIRSF" id="PIRSF016661">
    <property type="entry name" value="BioY"/>
    <property type="match status" value="1"/>
</dbReference>
<keyword evidence="4" id="KW-0812">Transmembrane</keyword>
<dbReference type="GO" id="GO:0015225">
    <property type="term" value="F:biotin transmembrane transporter activity"/>
    <property type="evidence" value="ECO:0007669"/>
    <property type="project" value="UniProtKB-UniRule"/>
</dbReference>
<dbReference type="InterPro" id="IPR003784">
    <property type="entry name" value="BioY"/>
</dbReference>
<keyword evidence="4" id="KW-1133">Transmembrane helix</keyword>
<proteinExistence type="inferred from homology"/>
<feature type="transmembrane region" description="Helical" evidence="4">
    <location>
        <begin position="124"/>
        <end position="145"/>
    </location>
</feature>
<dbReference type="EMBL" id="RBXT01000001">
    <property type="protein sequence ID" value="RKT78558.1"/>
    <property type="molecule type" value="Genomic_DNA"/>
</dbReference>
<dbReference type="GO" id="GO:0005886">
    <property type="term" value="C:plasma membrane"/>
    <property type="evidence" value="ECO:0007669"/>
    <property type="project" value="UniProtKB-SubCell"/>
</dbReference>
<dbReference type="PANTHER" id="PTHR34295">
    <property type="entry name" value="BIOTIN TRANSPORTER BIOY"/>
    <property type="match status" value="1"/>
</dbReference>
<dbReference type="RefSeq" id="WP_121032875.1">
    <property type="nucleotide sequence ID" value="NZ_RBXT01000001.1"/>
</dbReference>
<keyword evidence="2" id="KW-1003">Cell membrane</keyword>
<reference evidence="5 6" key="1">
    <citation type="submission" date="2018-10" db="EMBL/GenBank/DDBJ databases">
        <title>Sequencing the genomes of 1000 actinobacteria strains.</title>
        <authorList>
            <person name="Klenk H.-P."/>
        </authorList>
    </citation>
    <scope>NUCLEOTIDE SEQUENCE [LARGE SCALE GENOMIC DNA]</scope>
    <source>
        <strain evidence="5 6">DSM 44267</strain>
    </source>
</reference>
<dbReference type="Pfam" id="PF02632">
    <property type="entry name" value="BioY"/>
    <property type="match status" value="1"/>
</dbReference>
<evidence type="ECO:0000256" key="4">
    <source>
        <dbReference type="SAM" id="Phobius"/>
    </source>
</evidence>
<dbReference type="AlphaFoldDB" id="A0A495Y328"/>
<dbReference type="OrthoDB" id="1496139at2"/>
<comment type="similarity">
    <text evidence="1 2">Belongs to the BioY family.</text>
</comment>
<keyword evidence="6" id="KW-1185">Reference proteome</keyword>
<evidence type="ECO:0000256" key="2">
    <source>
        <dbReference type="PIRNR" id="PIRNR016661"/>
    </source>
</evidence>
<gene>
    <name evidence="5" type="ORF">DFJ68_2005</name>
</gene>
<dbReference type="PANTHER" id="PTHR34295:SF1">
    <property type="entry name" value="BIOTIN TRANSPORTER BIOY"/>
    <property type="match status" value="1"/>
</dbReference>
<sequence>MTSAPRPAGSRDPGPTLSPGPGDRPATDASTDRRAPRGVDAQSVALVAVFAAVVVAAAVVPGIPVGGLGVPITLQTFAVMLCGLVLGPWRGGLAVLVYLLIGFVGFPVFSRGQSGLQVLGGPSAGYLLAFVVAAVAVGLLARRIVRTQPRSRWVPTLFAAAMLTSIVVVHTFGVAGLMVNGRLSLPAALATDAAFFPGDIVKNLVAAMAAGAVHRAFPDVLVRRGR</sequence>
<feature type="transmembrane region" description="Helical" evidence="4">
    <location>
        <begin position="157"/>
        <end position="180"/>
    </location>
</feature>
<comment type="caution">
    <text evidence="5">The sequence shown here is derived from an EMBL/GenBank/DDBJ whole genome shotgun (WGS) entry which is preliminary data.</text>
</comment>
<comment type="subcellular location">
    <subcellularLocation>
        <location evidence="2">Cell membrane</location>
        <topology evidence="2">Multi-pass membrane protein</topology>
    </subcellularLocation>
</comment>
<evidence type="ECO:0000313" key="5">
    <source>
        <dbReference type="EMBL" id="RKT78558.1"/>
    </source>
</evidence>
<feature type="transmembrane region" description="Helical" evidence="4">
    <location>
        <begin position="93"/>
        <end position="112"/>
    </location>
</feature>
<feature type="transmembrane region" description="Helical" evidence="4">
    <location>
        <begin position="69"/>
        <end position="86"/>
    </location>
</feature>
<dbReference type="Gene3D" id="1.10.1760.20">
    <property type="match status" value="1"/>
</dbReference>
<name>A0A495Y328_9MICO</name>
<organism evidence="5 6">
    <name type="scientific">Terracoccus luteus</name>
    <dbReference type="NCBI Taxonomy" id="53356"/>
    <lineage>
        <taxon>Bacteria</taxon>
        <taxon>Bacillati</taxon>
        <taxon>Actinomycetota</taxon>
        <taxon>Actinomycetes</taxon>
        <taxon>Micrococcales</taxon>
        <taxon>Intrasporangiaceae</taxon>
        <taxon>Terracoccus</taxon>
    </lineage>
</organism>